<keyword evidence="2" id="KW-0645">Protease</keyword>
<dbReference type="GO" id="GO:0008234">
    <property type="term" value="F:cysteine-type peptidase activity"/>
    <property type="evidence" value="ECO:0007669"/>
    <property type="project" value="UniProtKB-KW"/>
</dbReference>
<evidence type="ECO:0000259" key="8">
    <source>
        <dbReference type="PROSITE" id="PS51935"/>
    </source>
</evidence>
<feature type="chain" id="PRO_5038903338" description="NlpC/P60 domain-containing protein" evidence="7">
    <location>
        <begin position="17"/>
        <end position="659"/>
    </location>
</feature>
<evidence type="ECO:0000256" key="5">
    <source>
        <dbReference type="ARBA" id="ARBA00022807"/>
    </source>
</evidence>
<keyword evidence="10" id="KW-1185">Reference proteome</keyword>
<protein>
    <recommendedName>
        <fullName evidence="8">NlpC/P60 domain-containing protein</fullName>
    </recommendedName>
</protein>
<keyword evidence="7" id="KW-0732">Signal</keyword>
<evidence type="ECO:0000256" key="6">
    <source>
        <dbReference type="PROSITE-ProRule" id="PRU00591"/>
    </source>
</evidence>
<dbReference type="AlphaFoldDB" id="A0A3N0AV12"/>
<dbReference type="Gene3D" id="2.20.120.10">
    <property type="entry name" value="Multimodular pneumococcal cell wall endolysin, domain 3"/>
    <property type="match status" value="2"/>
</dbReference>
<keyword evidence="5" id="KW-0788">Thiol protease</keyword>
<dbReference type="Gene3D" id="2.10.270.10">
    <property type="entry name" value="Cholin Binding"/>
    <property type="match status" value="5"/>
</dbReference>
<dbReference type="InterPro" id="IPR051794">
    <property type="entry name" value="PG_Endopeptidase_C40"/>
</dbReference>
<accession>A0A3N0AV12</accession>
<feature type="repeat" description="Cell wall-binding" evidence="6">
    <location>
        <begin position="487"/>
        <end position="506"/>
    </location>
</feature>
<dbReference type="Pfam" id="PF00877">
    <property type="entry name" value="NLPC_P60"/>
    <property type="match status" value="1"/>
</dbReference>
<dbReference type="SUPFAM" id="SSF54001">
    <property type="entry name" value="Cysteine proteinases"/>
    <property type="match status" value="1"/>
</dbReference>
<evidence type="ECO:0000256" key="2">
    <source>
        <dbReference type="ARBA" id="ARBA00022670"/>
    </source>
</evidence>
<evidence type="ECO:0000256" key="7">
    <source>
        <dbReference type="SAM" id="SignalP"/>
    </source>
</evidence>
<gene>
    <name evidence="9" type="ORF">DMP08_11960</name>
</gene>
<name>A0A3N0AV12_9ACTN</name>
<dbReference type="Gene3D" id="3.90.1720.10">
    <property type="entry name" value="endopeptidase domain like (from Nostoc punctiforme)"/>
    <property type="match status" value="1"/>
</dbReference>
<evidence type="ECO:0000256" key="3">
    <source>
        <dbReference type="ARBA" id="ARBA00022737"/>
    </source>
</evidence>
<keyword evidence="3" id="KW-0677">Repeat</keyword>
<organism evidence="9 10">
    <name type="scientific">Paraeggerthella hongkongensis</name>
    <dbReference type="NCBI Taxonomy" id="230658"/>
    <lineage>
        <taxon>Bacteria</taxon>
        <taxon>Bacillati</taxon>
        <taxon>Actinomycetota</taxon>
        <taxon>Coriobacteriia</taxon>
        <taxon>Eggerthellales</taxon>
        <taxon>Eggerthellaceae</taxon>
        <taxon>Paraeggerthella</taxon>
    </lineage>
</organism>
<comment type="caution">
    <text evidence="9">The sequence shown here is derived from an EMBL/GenBank/DDBJ whole genome shotgun (WGS) entry which is preliminary data.</text>
</comment>
<dbReference type="PROSITE" id="PS51170">
    <property type="entry name" value="CW"/>
    <property type="match status" value="1"/>
</dbReference>
<reference evidence="10" key="1">
    <citation type="submission" date="2018-05" db="EMBL/GenBank/DDBJ databases">
        <title>Genome Sequencing of selected type strains of the family Eggerthellaceae.</title>
        <authorList>
            <person name="Danylec N."/>
            <person name="Stoll D.A."/>
            <person name="Doetsch A."/>
            <person name="Huch M."/>
        </authorList>
    </citation>
    <scope>NUCLEOTIDE SEQUENCE [LARGE SCALE GENOMIC DNA]</scope>
    <source>
        <strain evidence="10">DSM 16106</strain>
    </source>
</reference>
<dbReference type="Pfam" id="PF19127">
    <property type="entry name" value="Choline_bind_3"/>
    <property type="match status" value="4"/>
</dbReference>
<feature type="signal peptide" evidence="7">
    <location>
        <begin position="1"/>
        <end position="16"/>
    </location>
</feature>
<dbReference type="OrthoDB" id="3174137at2"/>
<dbReference type="PANTHER" id="PTHR47359">
    <property type="entry name" value="PEPTIDOGLYCAN DL-ENDOPEPTIDASE CWLO"/>
    <property type="match status" value="1"/>
</dbReference>
<dbReference type="EMBL" id="QICD01000040">
    <property type="protein sequence ID" value="RNL38389.1"/>
    <property type="molecule type" value="Genomic_DNA"/>
</dbReference>
<evidence type="ECO:0000256" key="4">
    <source>
        <dbReference type="ARBA" id="ARBA00022801"/>
    </source>
</evidence>
<dbReference type="GO" id="GO:0006508">
    <property type="term" value="P:proteolysis"/>
    <property type="evidence" value="ECO:0007669"/>
    <property type="project" value="UniProtKB-KW"/>
</dbReference>
<keyword evidence="4" id="KW-0378">Hydrolase</keyword>
<feature type="domain" description="NlpC/P60" evidence="8">
    <location>
        <begin position="531"/>
        <end position="659"/>
    </location>
</feature>
<comment type="similarity">
    <text evidence="1">Belongs to the peptidase C40 family.</text>
</comment>
<proteinExistence type="inferred from homology"/>
<sequence>MASLFLSALYPTVAFAGDDGSAVIHENESPENEANDSLDEIKDETPSTLYVPGWNEVDGMKYYADDQGDLVSGWFSNQGKRYYFDPANGNAAARGFVSLQGEVYYFEADGALYDKGWALVEGVWYYATASGKIETGWLKLDGAWYYLDPAQGGAMLSGTYRVGSTLYHAHQNGALLTGNGWMRDGRGAWYYLAPSGSLRTGWLKQGNTWYWLDPESGAMATGWYRDGAVWYYSDGSGAMLANRWLKQGGTWHYLNPSGAMRTGWLHDKGAWYWFDRSSGAMATGFVDDGGTAYYCDGSGRMLSNRWLNKDGVWYALSESGAVRTGWFQEGSARYWLDPETGAMAVGERTIDGRQYFFSSSGAMINNVWVSLGNGACGFIDASGEVALVGEYDDQNRIVCSDGQTGWRTVAGKLFYFDPAEAGVLRTGWFEADGMRYYADDAGIRQVGWTSVSGVWYYLDPSNGVMRTGWAYVDGVWYYLDPATGAMQTGWLQEGGDWYYLQGNGAMVANSSVKISDGTYWYMNGSGRHDRQAGIDIIMRTARSLLGVPYVWLGVYPQDGGMDCASFTWYLYKQLGIDIGFETYDQMHSGVRVFGDAQPGDIILMYYGAWPNYNPMLPEHVVLYAGGGMIYEEPTFGGRCQYVPLASKGASTTAVQRILS</sequence>
<dbReference type="InterPro" id="IPR038765">
    <property type="entry name" value="Papain-like_cys_pep_sf"/>
</dbReference>
<dbReference type="PANTHER" id="PTHR47359:SF3">
    <property type="entry name" value="NLP_P60 DOMAIN-CONTAINING PROTEIN-RELATED"/>
    <property type="match status" value="1"/>
</dbReference>
<evidence type="ECO:0000313" key="9">
    <source>
        <dbReference type="EMBL" id="RNL38389.1"/>
    </source>
</evidence>
<dbReference type="PROSITE" id="PS51935">
    <property type="entry name" value="NLPC_P60"/>
    <property type="match status" value="1"/>
</dbReference>
<evidence type="ECO:0000256" key="1">
    <source>
        <dbReference type="ARBA" id="ARBA00007074"/>
    </source>
</evidence>
<evidence type="ECO:0000313" key="10">
    <source>
        <dbReference type="Proteomes" id="UP000278632"/>
    </source>
</evidence>
<dbReference type="SUPFAM" id="SSF69360">
    <property type="entry name" value="Cell wall binding repeat"/>
    <property type="match status" value="4"/>
</dbReference>
<dbReference type="Proteomes" id="UP000278632">
    <property type="component" value="Unassembled WGS sequence"/>
</dbReference>
<dbReference type="InterPro" id="IPR018337">
    <property type="entry name" value="Cell_wall/Cho-bd_repeat"/>
</dbReference>
<dbReference type="InterPro" id="IPR000064">
    <property type="entry name" value="NLP_P60_dom"/>
</dbReference>
<dbReference type="Pfam" id="PF01473">
    <property type="entry name" value="Choline_bind_1"/>
    <property type="match status" value="3"/>
</dbReference>